<sequence length="342" mass="36003">MFEDPSNWYIVGGLAIGGLFGLVAKHYRFCLVATVSNVSLIRDYRYALAFAVTLLVAITGTQLLEILNIVDISEASYRNARLDWLGVIVGGFMFGVGATLAGGDAARVVILAGSGSKAGLLTVFFFAIMAAVAQFGILEGTRVYSMMNSSINLPGEDAGIAMLLGTPKLIVLVVVDGLLLAFLVSQWKRHADIKLLIAGAVLGLTVIAAWYTTGVLAVDEFSEGQSPSAMTISGPMSRIGYLFVAGQYPGFSFSIAFMLGILIISFVTAIITKKFEFTPIRGSALKVGFGASLMGIGGTLGYGCNIGQGYSGISTLSVESLLAVIAIIIGIHVTTKRLEKTL</sequence>
<keyword evidence="3" id="KW-1003">Cell membrane</keyword>
<organism evidence="9">
    <name type="scientific">hydrothermal vent metagenome</name>
    <dbReference type="NCBI Taxonomy" id="652676"/>
    <lineage>
        <taxon>unclassified sequences</taxon>
        <taxon>metagenomes</taxon>
        <taxon>ecological metagenomes</taxon>
    </lineage>
</organism>
<feature type="transmembrane region" description="Helical" evidence="8">
    <location>
        <begin position="118"/>
        <end position="138"/>
    </location>
</feature>
<keyword evidence="2" id="KW-0813">Transport</keyword>
<dbReference type="EMBL" id="UOFR01000009">
    <property type="protein sequence ID" value="VAW91023.1"/>
    <property type="molecule type" value="Genomic_DNA"/>
</dbReference>
<feature type="transmembrane region" description="Helical" evidence="8">
    <location>
        <begin position="251"/>
        <end position="272"/>
    </location>
</feature>
<feature type="transmembrane region" description="Helical" evidence="8">
    <location>
        <begin position="195"/>
        <end position="218"/>
    </location>
</feature>
<keyword evidence="7 8" id="KW-0472">Membrane</keyword>
<dbReference type="PANTHER" id="PTHR30574">
    <property type="entry name" value="INNER MEMBRANE PROTEIN YEDE"/>
    <property type="match status" value="1"/>
</dbReference>
<evidence type="ECO:0000256" key="3">
    <source>
        <dbReference type="ARBA" id="ARBA00022475"/>
    </source>
</evidence>
<dbReference type="InterPro" id="IPR007272">
    <property type="entry name" value="Sulf_transp_TsuA/YedE"/>
</dbReference>
<feature type="transmembrane region" description="Helical" evidence="8">
    <location>
        <begin position="309"/>
        <end position="333"/>
    </location>
</feature>
<feature type="transmembrane region" description="Helical" evidence="8">
    <location>
        <begin position="84"/>
        <end position="106"/>
    </location>
</feature>
<dbReference type="PANTHER" id="PTHR30574:SF1">
    <property type="entry name" value="SULPHUR TRANSPORT DOMAIN-CONTAINING PROTEIN"/>
    <property type="match status" value="1"/>
</dbReference>
<evidence type="ECO:0000256" key="5">
    <source>
        <dbReference type="ARBA" id="ARBA00022692"/>
    </source>
</evidence>
<feature type="transmembrane region" description="Helical" evidence="8">
    <location>
        <begin position="44"/>
        <end position="64"/>
    </location>
</feature>
<keyword evidence="6 8" id="KW-1133">Transmembrane helix</keyword>
<evidence type="ECO:0000313" key="9">
    <source>
        <dbReference type="EMBL" id="VAW91023.1"/>
    </source>
</evidence>
<name>A0A3B0ZSF6_9ZZZZ</name>
<accession>A0A3B0ZSF6</accession>
<gene>
    <name evidence="9" type="ORF">MNBD_GAMMA21-2072</name>
</gene>
<evidence type="ECO:0000256" key="7">
    <source>
        <dbReference type="ARBA" id="ARBA00023136"/>
    </source>
</evidence>
<comment type="subcellular location">
    <subcellularLocation>
        <location evidence="1">Cell inner membrane</location>
        <topology evidence="1">Multi-pass membrane protein</topology>
    </subcellularLocation>
</comment>
<keyword evidence="4" id="KW-0997">Cell inner membrane</keyword>
<protein>
    <submittedName>
        <fullName evidence="9">Uncharacterized protein</fullName>
    </submittedName>
</protein>
<evidence type="ECO:0000256" key="8">
    <source>
        <dbReference type="SAM" id="Phobius"/>
    </source>
</evidence>
<feature type="transmembrane region" description="Helical" evidence="8">
    <location>
        <begin position="284"/>
        <end position="303"/>
    </location>
</feature>
<evidence type="ECO:0000256" key="1">
    <source>
        <dbReference type="ARBA" id="ARBA00004429"/>
    </source>
</evidence>
<evidence type="ECO:0000256" key="4">
    <source>
        <dbReference type="ARBA" id="ARBA00022519"/>
    </source>
</evidence>
<feature type="transmembrane region" description="Helical" evidence="8">
    <location>
        <begin position="6"/>
        <end position="24"/>
    </location>
</feature>
<reference evidence="9" key="1">
    <citation type="submission" date="2018-06" db="EMBL/GenBank/DDBJ databases">
        <authorList>
            <person name="Zhirakovskaya E."/>
        </authorList>
    </citation>
    <scope>NUCLEOTIDE SEQUENCE</scope>
</reference>
<evidence type="ECO:0000256" key="6">
    <source>
        <dbReference type="ARBA" id="ARBA00022989"/>
    </source>
</evidence>
<keyword evidence="5 8" id="KW-0812">Transmembrane</keyword>
<dbReference type="AlphaFoldDB" id="A0A3B0ZSF6"/>
<dbReference type="GO" id="GO:0005886">
    <property type="term" value="C:plasma membrane"/>
    <property type="evidence" value="ECO:0007669"/>
    <property type="project" value="UniProtKB-SubCell"/>
</dbReference>
<evidence type="ECO:0000256" key="2">
    <source>
        <dbReference type="ARBA" id="ARBA00022448"/>
    </source>
</evidence>
<dbReference type="Pfam" id="PF04143">
    <property type="entry name" value="Sulf_transp"/>
    <property type="match status" value="1"/>
</dbReference>
<feature type="transmembrane region" description="Helical" evidence="8">
    <location>
        <begin position="158"/>
        <end position="183"/>
    </location>
</feature>
<proteinExistence type="predicted"/>